<accession>A0A1Y2BNF4</accession>
<feature type="region of interest" description="Disordered" evidence="1">
    <location>
        <begin position="76"/>
        <end position="101"/>
    </location>
</feature>
<organism evidence="2 3">
    <name type="scientific">Rhizoclosmatium globosum</name>
    <dbReference type="NCBI Taxonomy" id="329046"/>
    <lineage>
        <taxon>Eukaryota</taxon>
        <taxon>Fungi</taxon>
        <taxon>Fungi incertae sedis</taxon>
        <taxon>Chytridiomycota</taxon>
        <taxon>Chytridiomycota incertae sedis</taxon>
        <taxon>Chytridiomycetes</taxon>
        <taxon>Chytridiales</taxon>
        <taxon>Chytriomycetaceae</taxon>
        <taxon>Rhizoclosmatium</taxon>
    </lineage>
</organism>
<dbReference type="Proteomes" id="UP000193642">
    <property type="component" value="Unassembled WGS sequence"/>
</dbReference>
<evidence type="ECO:0000256" key="1">
    <source>
        <dbReference type="SAM" id="MobiDB-lite"/>
    </source>
</evidence>
<dbReference type="EMBL" id="MCGO01000057">
    <property type="protein sequence ID" value="ORY36107.1"/>
    <property type="molecule type" value="Genomic_DNA"/>
</dbReference>
<protein>
    <submittedName>
        <fullName evidence="2">Uncharacterized protein</fullName>
    </submittedName>
</protein>
<dbReference type="OrthoDB" id="10414190at2759"/>
<gene>
    <name evidence="2" type="ORF">BCR33DRAFT_742900</name>
</gene>
<sequence>MKDGMVKNAILFAKEHTKNLNGLEDWKNVTKEFIKTQGAEMLEEKMPGLAHNLEKTLETGELVAIDPNQNNLDAKEAEVQQVEQPKKEVKTEVDQHDIDLR</sequence>
<dbReference type="AlphaFoldDB" id="A0A1Y2BNF4"/>
<proteinExistence type="predicted"/>
<name>A0A1Y2BNF4_9FUNG</name>
<evidence type="ECO:0000313" key="2">
    <source>
        <dbReference type="EMBL" id="ORY36107.1"/>
    </source>
</evidence>
<comment type="caution">
    <text evidence="2">The sequence shown here is derived from an EMBL/GenBank/DDBJ whole genome shotgun (WGS) entry which is preliminary data.</text>
</comment>
<keyword evidence="3" id="KW-1185">Reference proteome</keyword>
<reference evidence="2 3" key="1">
    <citation type="submission" date="2016-07" db="EMBL/GenBank/DDBJ databases">
        <title>Pervasive Adenine N6-methylation of Active Genes in Fungi.</title>
        <authorList>
            <consortium name="DOE Joint Genome Institute"/>
            <person name="Mondo S.J."/>
            <person name="Dannebaum R.O."/>
            <person name="Kuo R.C."/>
            <person name="Labutti K."/>
            <person name="Haridas S."/>
            <person name="Kuo A."/>
            <person name="Salamov A."/>
            <person name="Ahrendt S.R."/>
            <person name="Lipzen A."/>
            <person name="Sullivan W."/>
            <person name="Andreopoulos W.B."/>
            <person name="Clum A."/>
            <person name="Lindquist E."/>
            <person name="Daum C."/>
            <person name="Ramamoorthy G.K."/>
            <person name="Gryganskyi A."/>
            <person name="Culley D."/>
            <person name="Magnuson J.K."/>
            <person name="James T.Y."/>
            <person name="O'Malley M.A."/>
            <person name="Stajich J.E."/>
            <person name="Spatafora J.W."/>
            <person name="Visel A."/>
            <person name="Grigoriev I.V."/>
        </authorList>
    </citation>
    <scope>NUCLEOTIDE SEQUENCE [LARGE SCALE GENOMIC DNA]</scope>
    <source>
        <strain evidence="2 3">JEL800</strain>
    </source>
</reference>
<evidence type="ECO:0000313" key="3">
    <source>
        <dbReference type="Proteomes" id="UP000193642"/>
    </source>
</evidence>